<dbReference type="InterPro" id="IPR014917">
    <property type="entry name" value="DUF1800"/>
</dbReference>
<reference evidence="1 2" key="1">
    <citation type="submission" date="2019-03" db="EMBL/GenBank/DDBJ databases">
        <title>Roseomonas sp. a novel Roseomonas species isolated from Sea whip Gorgonian.</title>
        <authorList>
            <person name="Li F."/>
            <person name="Pan X."/>
            <person name="Huang S."/>
            <person name="Li Z."/>
            <person name="Meng B."/>
        </authorList>
    </citation>
    <scope>NUCLEOTIDE SEQUENCE [LARGE SCALE GENOMIC DNA]</scope>
    <source>
        <strain evidence="1 2">M0104</strain>
    </source>
</reference>
<dbReference type="RefSeq" id="WP_160938319.1">
    <property type="nucleotide sequence ID" value="NZ_SNVJ01000016.1"/>
</dbReference>
<gene>
    <name evidence="1" type="ORF">E0493_16270</name>
</gene>
<comment type="caution">
    <text evidence="1">The sequence shown here is derived from an EMBL/GenBank/DDBJ whole genome shotgun (WGS) entry which is preliminary data.</text>
</comment>
<dbReference type="Pfam" id="PF08811">
    <property type="entry name" value="DUF1800"/>
    <property type="match status" value="1"/>
</dbReference>
<dbReference type="AlphaFoldDB" id="A0A845BHY0"/>
<dbReference type="OrthoDB" id="9772295at2"/>
<keyword evidence="2" id="KW-1185">Reference proteome</keyword>
<accession>A0A845BHY0</accession>
<protein>
    <submittedName>
        <fullName evidence="1">DUF1800 domain-containing protein</fullName>
    </submittedName>
</protein>
<evidence type="ECO:0000313" key="2">
    <source>
        <dbReference type="Proteomes" id="UP000460715"/>
    </source>
</evidence>
<sequence>MDTRLLQAAIRFGLGPRPDQPLPSDPLAWLDAQLAGDDIAPPPPEGFEKAPDVAEGYRIWREHSEASRAMRAPRDAVLALYRAEAASALGWRIDTPAPFRERLVDFWSNHFTVSRRAGHAVASVQGAYVREAIRPHVTGRFADMLVAVIKHPAMLSYLDQASSIGPNSPAGRKRGRGLNENLARELLELHTLSPAAGYTQADVVQCARLLTGWGIERSKEPVGAVFRPANHEPGPKTVLGRQFEEGPEAAEALLRFLADHPATQQHLATKLVRHFVADDPPPEAVSRIAAVLRDTGGDLRAVAMALPRLPGAWEPPLGKLRSPVDLVTATFRAGGASGADAGTAAYSACALLNQPFWAAPQPNGWPDEASGWLGPEAAMQRLDWIYDAAGRLGRLDPGQVLEASLGPLAPQETHDAVRRAGSMREALALIFASPEFQRR</sequence>
<dbReference type="Proteomes" id="UP000460715">
    <property type="component" value="Unassembled WGS sequence"/>
</dbReference>
<dbReference type="EMBL" id="SNVJ01000016">
    <property type="protein sequence ID" value="MXP64907.1"/>
    <property type="molecule type" value="Genomic_DNA"/>
</dbReference>
<organism evidence="1 2">
    <name type="scientific">Teichococcus coralli</name>
    <dbReference type="NCBI Taxonomy" id="2545983"/>
    <lineage>
        <taxon>Bacteria</taxon>
        <taxon>Pseudomonadati</taxon>
        <taxon>Pseudomonadota</taxon>
        <taxon>Alphaproteobacteria</taxon>
        <taxon>Acetobacterales</taxon>
        <taxon>Roseomonadaceae</taxon>
        <taxon>Roseomonas</taxon>
    </lineage>
</organism>
<proteinExistence type="predicted"/>
<name>A0A845BHY0_9PROT</name>
<evidence type="ECO:0000313" key="1">
    <source>
        <dbReference type="EMBL" id="MXP64907.1"/>
    </source>
</evidence>